<dbReference type="Gene3D" id="3.30.1540.20">
    <property type="entry name" value="MutL, C-terminal domain, dimerisation subdomain"/>
    <property type="match status" value="1"/>
</dbReference>
<dbReference type="InterPro" id="IPR020568">
    <property type="entry name" value="Ribosomal_Su5_D2-typ_SF"/>
</dbReference>
<dbReference type="FunFam" id="3.30.565.10:FF:000003">
    <property type="entry name" value="DNA mismatch repair endonuclease MutL"/>
    <property type="match status" value="1"/>
</dbReference>
<evidence type="ECO:0000256" key="3">
    <source>
        <dbReference type="ARBA" id="ARBA00023204"/>
    </source>
</evidence>
<dbReference type="InterPro" id="IPR042121">
    <property type="entry name" value="MutL_C_regsub"/>
</dbReference>
<dbReference type="GO" id="GO:0006298">
    <property type="term" value="P:mismatch repair"/>
    <property type="evidence" value="ECO:0007669"/>
    <property type="project" value="UniProtKB-UniRule"/>
</dbReference>
<dbReference type="Pfam" id="PF08676">
    <property type="entry name" value="MutL_C"/>
    <property type="match status" value="1"/>
</dbReference>
<dbReference type="SUPFAM" id="SSF118116">
    <property type="entry name" value="DNA mismatch repair protein MutL"/>
    <property type="match status" value="1"/>
</dbReference>
<dbReference type="SUPFAM" id="SSF55874">
    <property type="entry name" value="ATPase domain of HSP90 chaperone/DNA topoisomerase II/histidine kinase"/>
    <property type="match status" value="1"/>
</dbReference>
<dbReference type="Proteomes" id="UP000245423">
    <property type="component" value="Chromosome 1"/>
</dbReference>
<evidence type="ECO:0000313" key="8">
    <source>
        <dbReference type="Proteomes" id="UP000245423"/>
    </source>
</evidence>
<dbReference type="EMBL" id="LT669839">
    <property type="protein sequence ID" value="SHD77097.1"/>
    <property type="molecule type" value="Genomic_DNA"/>
</dbReference>
<dbReference type="InterPro" id="IPR037198">
    <property type="entry name" value="MutL_C_sf"/>
</dbReference>
<comment type="similarity">
    <text evidence="1 4">Belongs to the DNA mismatch repair MutL/HexB family.</text>
</comment>
<dbReference type="OrthoDB" id="9763467at2"/>
<dbReference type="CDD" id="cd00782">
    <property type="entry name" value="MutL_Trans"/>
    <property type="match status" value="1"/>
</dbReference>
<accession>M1Z4Z1</accession>
<dbReference type="InterPro" id="IPR002099">
    <property type="entry name" value="MutL/Mlh/PMS"/>
</dbReference>
<dbReference type="GO" id="GO:0016887">
    <property type="term" value="F:ATP hydrolysis activity"/>
    <property type="evidence" value="ECO:0007669"/>
    <property type="project" value="InterPro"/>
</dbReference>
<evidence type="ECO:0000256" key="2">
    <source>
        <dbReference type="ARBA" id="ARBA00022763"/>
    </source>
</evidence>
<dbReference type="GO" id="GO:0032300">
    <property type="term" value="C:mismatch repair complex"/>
    <property type="evidence" value="ECO:0007669"/>
    <property type="project" value="InterPro"/>
</dbReference>
<dbReference type="PROSITE" id="PS00058">
    <property type="entry name" value="DNA_MISMATCH_REPAIR_1"/>
    <property type="match status" value="1"/>
</dbReference>
<dbReference type="Gene3D" id="3.30.565.10">
    <property type="entry name" value="Histidine kinase-like ATPase, C-terminal domain"/>
    <property type="match status" value="1"/>
</dbReference>
<keyword evidence="3 4" id="KW-0234">DNA repair</keyword>
<evidence type="ECO:0000256" key="1">
    <source>
        <dbReference type="ARBA" id="ARBA00006082"/>
    </source>
</evidence>
<evidence type="ECO:0000256" key="4">
    <source>
        <dbReference type="HAMAP-Rule" id="MF_00149"/>
    </source>
</evidence>
<protein>
    <recommendedName>
        <fullName evidence="4">DNA mismatch repair protein MutL</fullName>
    </recommendedName>
</protein>
<name>M1Z4Z1_9FIRM</name>
<feature type="domain" description="MutL C-terminal dimerisation" evidence="5">
    <location>
        <begin position="425"/>
        <end position="568"/>
    </location>
</feature>
<comment type="function">
    <text evidence="4">This protein is involved in the repair of mismatches in DNA. It is required for dam-dependent methyl-directed DNA mismatch repair. May act as a 'molecular matchmaker', a protein that promotes the formation of a stable complex between two or more DNA-binding proteins in an ATP-dependent manner without itself being part of a final effector complex.</text>
</comment>
<evidence type="ECO:0000313" key="7">
    <source>
        <dbReference type="EMBL" id="SHD77097.1"/>
    </source>
</evidence>
<dbReference type="HOGENOM" id="CLU_004131_4_1_9"/>
<dbReference type="InterPro" id="IPR036890">
    <property type="entry name" value="HATPase_C_sf"/>
</dbReference>
<proteinExistence type="inferred from homology"/>
<dbReference type="InterPro" id="IPR042120">
    <property type="entry name" value="MutL_C_dimsub"/>
</dbReference>
<dbReference type="Pfam" id="PF13589">
    <property type="entry name" value="HATPase_c_3"/>
    <property type="match status" value="1"/>
</dbReference>
<keyword evidence="2 4" id="KW-0227">DNA damage</keyword>
<dbReference type="CDD" id="cd16926">
    <property type="entry name" value="HATPase_MutL-MLH-PMS-like"/>
    <property type="match status" value="1"/>
</dbReference>
<dbReference type="HAMAP" id="MF_00149">
    <property type="entry name" value="DNA_mis_repair"/>
    <property type="match status" value="1"/>
</dbReference>
<dbReference type="InterPro" id="IPR038973">
    <property type="entry name" value="MutL/Mlh/Pms-like"/>
</dbReference>
<dbReference type="Gene3D" id="3.30.1370.100">
    <property type="entry name" value="MutL, C-terminal domain, regulatory subdomain"/>
    <property type="match status" value="1"/>
</dbReference>
<dbReference type="InterPro" id="IPR014790">
    <property type="entry name" value="MutL_C"/>
</dbReference>
<reference evidence="7 8" key="1">
    <citation type="submission" date="2016-11" db="EMBL/GenBank/DDBJ databases">
        <authorList>
            <person name="Manzoor S."/>
        </authorList>
    </citation>
    <scope>NUCLEOTIDE SEQUENCE [LARGE SCALE GENOMIC DNA]</scope>
    <source>
        <strain evidence="7">Clostridium ultunense strain Esp</strain>
    </source>
</reference>
<dbReference type="SMART" id="SM00853">
    <property type="entry name" value="MutL_C"/>
    <property type="match status" value="1"/>
</dbReference>
<dbReference type="SUPFAM" id="SSF54211">
    <property type="entry name" value="Ribosomal protein S5 domain 2-like"/>
    <property type="match status" value="1"/>
</dbReference>
<dbReference type="AlphaFoldDB" id="M1Z4Z1"/>
<dbReference type="Gene3D" id="3.30.230.10">
    <property type="match status" value="1"/>
</dbReference>
<dbReference type="SMART" id="SM01340">
    <property type="entry name" value="DNA_mis_repair"/>
    <property type="match status" value="1"/>
</dbReference>
<dbReference type="Pfam" id="PF01119">
    <property type="entry name" value="DNA_mis_repair"/>
    <property type="match status" value="1"/>
</dbReference>
<organism evidence="7 8">
    <name type="scientific">[Clostridium] ultunense Esp</name>
    <dbReference type="NCBI Taxonomy" id="1288971"/>
    <lineage>
        <taxon>Bacteria</taxon>
        <taxon>Bacillati</taxon>
        <taxon>Bacillota</taxon>
        <taxon>Tissierellia</taxon>
        <taxon>Tissierellales</taxon>
        <taxon>Tepidimicrobiaceae</taxon>
        <taxon>Schnuerera</taxon>
    </lineage>
</organism>
<dbReference type="PANTHER" id="PTHR10073">
    <property type="entry name" value="DNA MISMATCH REPAIR PROTEIN MLH, PMS, MUTL"/>
    <property type="match status" value="1"/>
</dbReference>
<evidence type="ECO:0000259" key="5">
    <source>
        <dbReference type="SMART" id="SM00853"/>
    </source>
</evidence>
<gene>
    <name evidence="4 7" type="primary">mutL</name>
    <name evidence="7" type="ORF">CUESP1_1734</name>
</gene>
<dbReference type="GO" id="GO:0030983">
    <property type="term" value="F:mismatched DNA binding"/>
    <property type="evidence" value="ECO:0007669"/>
    <property type="project" value="InterPro"/>
</dbReference>
<feature type="domain" description="DNA mismatch repair protein S5" evidence="6">
    <location>
        <begin position="209"/>
        <end position="327"/>
    </location>
</feature>
<dbReference type="NCBIfam" id="TIGR00585">
    <property type="entry name" value="mutl"/>
    <property type="match status" value="1"/>
</dbReference>
<evidence type="ECO:0000259" key="6">
    <source>
        <dbReference type="SMART" id="SM01340"/>
    </source>
</evidence>
<dbReference type="InterPro" id="IPR020667">
    <property type="entry name" value="DNA_mismatch_repair_MutL"/>
</dbReference>
<dbReference type="InterPro" id="IPR013507">
    <property type="entry name" value="DNA_mismatch_S5_2-like"/>
</dbReference>
<dbReference type="PANTHER" id="PTHR10073:SF12">
    <property type="entry name" value="DNA MISMATCH REPAIR PROTEIN MLH1"/>
    <property type="match status" value="1"/>
</dbReference>
<dbReference type="GO" id="GO:0140664">
    <property type="term" value="F:ATP-dependent DNA damage sensor activity"/>
    <property type="evidence" value="ECO:0007669"/>
    <property type="project" value="InterPro"/>
</dbReference>
<dbReference type="InterPro" id="IPR014762">
    <property type="entry name" value="DNA_mismatch_repair_CS"/>
</dbReference>
<keyword evidence="8" id="KW-1185">Reference proteome</keyword>
<dbReference type="RefSeq" id="WP_005582742.1">
    <property type="nucleotide sequence ID" value="NZ_LT669839.1"/>
</dbReference>
<dbReference type="GO" id="GO:0005524">
    <property type="term" value="F:ATP binding"/>
    <property type="evidence" value="ECO:0007669"/>
    <property type="project" value="InterPro"/>
</dbReference>
<sequence length="612" mass="70271">MTKIKILDEFTIQKIAAGEIIERPSSVIKELIENSLDAKSSSITIEITNGGKNYIRVTDNGDGFAEDDLKIAFKRHSTSKLANIEDLYKIMSFGFRGEALASISAVSKMEVLTRTKNSLTGLQAFVENGEVKKIRPIGCPKGTTIIVRDLFYNLPVRENFLKSDTVEANNISDTIYRLALGNNGISFKYIKDNKVVFNISKNNDLISNVYILLGKEFSENLIDINYRSSDFDIFGYISNNTFYRSNRSHQYLYVNKRYVKNHFISNLIENKYKSIIPINRYPVFIIFIDINPLLIDVNIHPTKQEIKFTNQNEIGQVFGTLIENELDKILSIPKATFGKDKKDENPDDLPLLYEKTFLEGSSLENNSGYDILEAHKDRYRKEKKIGDINNRSDYLNNSRDKDLFQDKVNKEYDSELIYMLKNSRILGVLFSTFIVLENIEIEKVFVIDQHAAHERVMYEKYKSDYQSEKVVIQNLITPEIIELSHSEVESVAENIQLFRSLGFIVEEFGSNSVIIRGVPILFGEPQIKSLFMDLVDTIQHNIRSTYEIKLDKIIKIACTKAIKSGDNISNIEIQSLLKQLSKTENPYTCPHGRPTIIEISRKDIEKEFKRII</sequence>
<dbReference type="InterPro" id="IPR014721">
    <property type="entry name" value="Ribsml_uS5_D2-typ_fold_subgr"/>
</dbReference>